<feature type="compositionally biased region" description="Polar residues" evidence="1">
    <location>
        <begin position="411"/>
        <end position="424"/>
    </location>
</feature>
<evidence type="ECO:0000313" key="3">
    <source>
        <dbReference type="EMBL" id="KKY22854.1"/>
    </source>
</evidence>
<feature type="region of interest" description="Disordered" evidence="1">
    <location>
        <begin position="647"/>
        <end position="733"/>
    </location>
</feature>
<dbReference type="AlphaFoldDB" id="A0A0G2EKK6"/>
<feature type="compositionally biased region" description="Low complexity" evidence="1">
    <location>
        <begin position="935"/>
        <end position="955"/>
    </location>
</feature>
<feature type="domain" description="Protein kinase" evidence="2">
    <location>
        <begin position="123"/>
        <end position="614"/>
    </location>
</feature>
<organism evidence="3 4">
    <name type="scientific">Phaeomoniella chlamydospora</name>
    <name type="common">Phaeoacremonium chlamydosporum</name>
    <dbReference type="NCBI Taxonomy" id="158046"/>
    <lineage>
        <taxon>Eukaryota</taxon>
        <taxon>Fungi</taxon>
        <taxon>Dikarya</taxon>
        <taxon>Ascomycota</taxon>
        <taxon>Pezizomycotina</taxon>
        <taxon>Eurotiomycetes</taxon>
        <taxon>Chaetothyriomycetidae</taxon>
        <taxon>Phaeomoniellales</taxon>
        <taxon>Phaeomoniellaceae</taxon>
        <taxon>Phaeomoniella</taxon>
    </lineage>
</organism>
<evidence type="ECO:0000313" key="4">
    <source>
        <dbReference type="Proteomes" id="UP000053317"/>
    </source>
</evidence>
<dbReference type="InterPro" id="IPR001245">
    <property type="entry name" value="Ser-Thr/Tyr_kinase_cat_dom"/>
</dbReference>
<feature type="compositionally biased region" description="Polar residues" evidence="1">
    <location>
        <begin position="445"/>
        <end position="460"/>
    </location>
</feature>
<name>A0A0G2EKK6_PHACM</name>
<feature type="compositionally biased region" description="Low complexity" evidence="1">
    <location>
        <begin position="323"/>
        <end position="332"/>
    </location>
</feature>
<proteinExistence type="predicted"/>
<feature type="region of interest" description="Disordered" evidence="1">
    <location>
        <begin position="1049"/>
        <end position="1086"/>
    </location>
</feature>
<dbReference type="Proteomes" id="UP000053317">
    <property type="component" value="Unassembled WGS sequence"/>
</dbReference>
<reference evidence="3 4" key="2">
    <citation type="submission" date="2015-05" db="EMBL/GenBank/DDBJ databases">
        <authorList>
            <person name="Morales-Cruz A."/>
            <person name="Amrine K.C."/>
            <person name="Cantu D."/>
        </authorList>
    </citation>
    <scope>NUCLEOTIDE SEQUENCE [LARGE SCALE GENOMIC DNA]</scope>
    <source>
        <strain evidence="3">UCRPC4</strain>
    </source>
</reference>
<dbReference type="PROSITE" id="PS50011">
    <property type="entry name" value="PROTEIN_KINASE_DOM"/>
    <property type="match status" value="1"/>
</dbReference>
<feature type="compositionally biased region" description="Polar residues" evidence="1">
    <location>
        <begin position="983"/>
        <end position="995"/>
    </location>
</feature>
<dbReference type="GO" id="GO:0004672">
    <property type="term" value="F:protein kinase activity"/>
    <property type="evidence" value="ECO:0007669"/>
    <property type="project" value="InterPro"/>
</dbReference>
<protein>
    <recommendedName>
        <fullName evidence="2">Protein kinase domain-containing protein</fullName>
    </recommendedName>
</protein>
<accession>A0A0G2EKK6</accession>
<dbReference type="Pfam" id="PF07714">
    <property type="entry name" value="PK_Tyr_Ser-Thr"/>
    <property type="match status" value="1"/>
</dbReference>
<dbReference type="GO" id="GO:0005524">
    <property type="term" value="F:ATP binding"/>
    <property type="evidence" value="ECO:0007669"/>
    <property type="project" value="InterPro"/>
</dbReference>
<dbReference type="InterPro" id="IPR011009">
    <property type="entry name" value="Kinase-like_dom_sf"/>
</dbReference>
<feature type="compositionally biased region" description="Polar residues" evidence="1">
    <location>
        <begin position="649"/>
        <end position="662"/>
    </location>
</feature>
<feature type="compositionally biased region" description="Polar residues" evidence="1">
    <location>
        <begin position="687"/>
        <end position="702"/>
    </location>
</feature>
<feature type="compositionally biased region" description="Basic and acidic residues" evidence="1">
    <location>
        <begin position="1009"/>
        <end position="1023"/>
    </location>
</feature>
<feature type="compositionally biased region" description="Low complexity" evidence="1">
    <location>
        <begin position="967"/>
        <end position="982"/>
    </location>
</feature>
<feature type="region of interest" description="Disordered" evidence="1">
    <location>
        <begin position="800"/>
        <end position="1037"/>
    </location>
</feature>
<evidence type="ECO:0000259" key="2">
    <source>
        <dbReference type="PROSITE" id="PS50011"/>
    </source>
</evidence>
<sequence length="1096" mass="120331">MPPPGTTLWTDERINATINRQFVLEQLTPDEQSLVARSLSFGDTLTDDTYLDWILYRAKRFFLILTDIGIPDQIFGIVDENYDDNDLPIALEAVPQLRLSYEPDKALDRKFYKAQFRFLCKDIRAGEHIRFGVEETIPLEPVVSRSGISLHKDDTDKVVLPGIVAKTYTRRKVALEAEPSCWQEDDVLAEVASLSNFTHEHITSIFASYAEANNFYALFTPAPEYTLKAFLGDSPKSFESLPKPVRRETLINWPHCLASALAWLHSKGRCHGAIRPSNIYIDSEFRIFFGYFSAFNILLPNAKVDDIEAYQYAAPEKWKRAATAQATGAAKTLGNSGGRTARKPPSARPSRPLEGYQTSMASQTSFTKPAVDTLQPTDTAVAFIPSSRSRVKLSDYQKMTQRPRTSRSNHETASLVSSTSSGTKRSLPALRSLAQRAKPAGQPLKNASATPSIVSSQESTHAVPHGPIPDPIAVPAAEVRTAIVQTWQSAEHDPFPSDIFTFGAISLDILSFLCKRSMSSFARHRSSKNRTAGRGGGLADASFHANLGQLYSWCKQLDQDARKRATKSDGSAFAAVKPMLEVILKCIEKEPSARVTAGTLEESLADAIWRHANVGQLHCTNLVDKLDQMTMSDAQPSPIEHVLTKFESHSSNQLAERSNSIPENEMVGPPKKPIRSRFGLPVEPTISHGSRNTGRSISTTSPFGYFGPKERRSSDKSRLGFRDDADSDTRATSTNTSIVDLDKDYETLDMKLDEERSHTNGSLRSVSIPPTPAESRVSEAPPVVSLNRISQFKLELPNYGQDSAMAPKSSTIPELPESGLTREAQEAESAESTDDNISTSDRPVSRLSAYTAVSSTNSNPHFSWGWTAPSPGYKMSETGSLAPPSPKVGRQNIRSAGARNDKRLSQATPADEMEEMPDRLPRQMRARPTPPPLPLHSKPLYRALSSSDPNAAHSSSRQHTRNARPPSSASSQASSVYMSNSAHFSSRPSSLTPSHDPSLLSKRRQAPSEVHEDETHVSEKEASRNIYDNGDDDIDEEAEADLYAYGSGLNAIGTSSVPSSGKPGEIIPSNSQHGVGEIGQWRRGDGGRYYWDNGAE</sequence>
<dbReference type="SUPFAM" id="SSF56112">
    <property type="entry name" value="Protein kinase-like (PK-like)"/>
    <property type="match status" value="1"/>
</dbReference>
<evidence type="ECO:0000256" key="1">
    <source>
        <dbReference type="SAM" id="MobiDB-lite"/>
    </source>
</evidence>
<dbReference type="Gene3D" id="1.10.510.10">
    <property type="entry name" value="Transferase(Phosphotransferase) domain 1"/>
    <property type="match status" value="1"/>
</dbReference>
<gene>
    <name evidence="3" type="ORF">UCRPC4_g03054</name>
</gene>
<dbReference type="InterPro" id="IPR000719">
    <property type="entry name" value="Prot_kinase_dom"/>
</dbReference>
<feature type="region of interest" description="Disordered" evidence="1">
    <location>
        <begin position="323"/>
        <end position="354"/>
    </location>
</feature>
<comment type="caution">
    <text evidence="3">The sequence shown here is derived from an EMBL/GenBank/DDBJ whole genome shotgun (WGS) entry which is preliminary data.</text>
</comment>
<feature type="region of interest" description="Disordered" evidence="1">
    <location>
        <begin position="754"/>
        <end position="782"/>
    </location>
</feature>
<reference evidence="3 4" key="1">
    <citation type="submission" date="2015-05" db="EMBL/GenBank/DDBJ databases">
        <title>Distinctive expansion of gene families associated with plant cell wall degradation and secondary metabolism in the genomes of grapevine trunk pathogens.</title>
        <authorList>
            <person name="Lawrence D.P."/>
            <person name="Travadon R."/>
            <person name="Rolshausen P.E."/>
            <person name="Baumgartner K."/>
        </authorList>
    </citation>
    <scope>NUCLEOTIDE SEQUENCE [LARGE SCALE GENOMIC DNA]</scope>
    <source>
        <strain evidence="3">UCRPC4</strain>
    </source>
</reference>
<feature type="region of interest" description="Disordered" evidence="1">
    <location>
        <begin position="393"/>
        <end position="472"/>
    </location>
</feature>
<dbReference type="OrthoDB" id="4062651at2759"/>
<feature type="compositionally biased region" description="Basic and acidic residues" evidence="1">
    <location>
        <begin position="708"/>
        <end position="729"/>
    </location>
</feature>
<feature type="compositionally biased region" description="Polar residues" evidence="1">
    <location>
        <begin position="851"/>
        <end position="861"/>
    </location>
</feature>
<keyword evidence="4" id="KW-1185">Reference proteome</keyword>
<dbReference type="EMBL" id="LCWF01000072">
    <property type="protein sequence ID" value="KKY22854.1"/>
    <property type="molecule type" value="Genomic_DNA"/>
</dbReference>